<accession>F8F8B2</accession>
<gene>
    <name evidence="1" type="ordered locus">KNP414_02698</name>
</gene>
<sequence length="87" mass="9561">MKSYVTEQQLRLVGKAWEIRKYLQRALDRAAADVPLAALLDGTQSYSVPKGKRVIRSAAAVSGSFRGPAYARQNRMPDVSSAYSPMS</sequence>
<dbReference type="KEGG" id="pms:KNP414_02698"/>
<dbReference type="EMBL" id="CP002869">
    <property type="protein sequence ID" value="AEI41259.1"/>
    <property type="molecule type" value="Genomic_DNA"/>
</dbReference>
<dbReference type="AlphaFoldDB" id="F8F8B2"/>
<proteinExistence type="predicted"/>
<dbReference type="Pfam" id="PF13072">
    <property type="entry name" value="MciZ"/>
    <property type="match status" value="1"/>
</dbReference>
<evidence type="ECO:0000313" key="2">
    <source>
        <dbReference type="Proteomes" id="UP000006620"/>
    </source>
</evidence>
<dbReference type="Proteomes" id="UP000006620">
    <property type="component" value="Chromosome"/>
</dbReference>
<reference evidence="2" key="1">
    <citation type="submission" date="2011-06" db="EMBL/GenBank/DDBJ databases">
        <title>Complete genome sequence of Paenibacillus mucilaginosus KNP414.</title>
        <authorList>
            <person name="Wang J."/>
            <person name="Hu S."/>
            <person name="Hu X."/>
            <person name="Zhang B."/>
            <person name="Dong D."/>
            <person name="Zhang S."/>
            <person name="Zhao K."/>
            <person name="Wu D."/>
        </authorList>
    </citation>
    <scope>NUCLEOTIDE SEQUENCE [LARGE SCALE GENOMIC DNA]</scope>
    <source>
        <strain evidence="2">KNP414</strain>
    </source>
</reference>
<evidence type="ECO:0000313" key="1">
    <source>
        <dbReference type="EMBL" id="AEI41259.1"/>
    </source>
</evidence>
<protein>
    <recommendedName>
        <fullName evidence="3">Z-ring formation inhibitor MciZ</fullName>
    </recommendedName>
</protein>
<organism evidence="1 2">
    <name type="scientific">Paenibacillus mucilaginosus (strain KNP414)</name>
    <dbReference type="NCBI Taxonomy" id="1036673"/>
    <lineage>
        <taxon>Bacteria</taxon>
        <taxon>Bacillati</taxon>
        <taxon>Bacillota</taxon>
        <taxon>Bacilli</taxon>
        <taxon>Bacillales</taxon>
        <taxon>Paenibacillaceae</taxon>
        <taxon>Paenibacillus</taxon>
    </lineage>
</organism>
<dbReference type="InterPro" id="IPR025177">
    <property type="entry name" value="MciZ"/>
</dbReference>
<dbReference type="HOGENOM" id="CLU_2480414_0_0_9"/>
<reference evidence="1 2" key="2">
    <citation type="journal article" date="2013" name="Genome Announc.">
        <title>Genome Sequence of Growth-Improving Paenibacillus mucilaginosus Strain KNP414.</title>
        <authorList>
            <person name="Lu J.J."/>
            <person name="Wang J.F."/>
            <person name="Hu X.F."/>
        </authorList>
    </citation>
    <scope>NUCLEOTIDE SEQUENCE [LARGE SCALE GENOMIC DNA]</scope>
    <source>
        <strain evidence="1 2">KNP414</strain>
    </source>
</reference>
<dbReference type="PATRIC" id="fig|1036673.3.peg.2457"/>
<name>F8F8B2_PAEMK</name>
<evidence type="ECO:0008006" key="3">
    <source>
        <dbReference type="Google" id="ProtNLM"/>
    </source>
</evidence>
<dbReference type="RefSeq" id="WP_013916420.1">
    <property type="nucleotide sequence ID" value="NC_015690.1"/>
</dbReference>